<evidence type="ECO:0000256" key="4">
    <source>
        <dbReference type="ARBA" id="ARBA00002760"/>
    </source>
</evidence>
<dbReference type="Gene3D" id="3.90.25.10">
    <property type="entry name" value="UDP-galactose 4-epimerase, domain 1"/>
    <property type="match status" value="1"/>
</dbReference>
<dbReference type="UniPathway" id="UPA00214"/>
<dbReference type="EC" id="5.1.3.2" evidence="9"/>
<dbReference type="Pfam" id="PF16363">
    <property type="entry name" value="GDP_Man_Dehyd"/>
    <property type="match status" value="1"/>
</dbReference>
<evidence type="ECO:0000256" key="2">
    <source>
        <dbReference type="ARBA" id="ARBA00000083"/>
    </source>
</evidence>
<dbReference type="InterPro" id="IPR036291">
    <property type="entry name" value="NAD(P)-bd_dom_sf"/>
</dbReference>
<keyword evidence="12" id="KW-1185">Reference proteome</keyword>
<comment type="pathway">
    <text evidence="5 9">Carbohydrate metabolism; galactose metabolism.</text>
</comment>
<comment type="catalytic activity">
    <reaction evidence="2 9">
        <text>UDP-alpha-D-glucose = UDP-alpha-D-galactose</text>
        <dbReference type="Rhea" id="RHEA:22168"/>
        <dbReference type="ChEBI" id="CHEBI:58885"/>
        <dbReference type="ChEBI" id="CHEBI:66914"/>
        <dbReference type="EC" id="5.1.3.2"/>
    </reaction>
</comment>
<dbReference type="Gene3D" id="3.40.50.720">
    <property type="entry name" value="NAD(P)-binding Rossmann-like Domain"/>
    <property type="match status" value="1"/>
</dbReference>
<evidence type="ECO:0000256" key="8">
    <source>
        <dbReference type="ARBA" id="ARBA00023235"/>
    </source>
</evidence>
<dbReference type="SUPFAM" id="SSF51735">
    <property type="entry name" value="NAD(P)-binding Rossmann-fold domains"/>
    <property type="match status" value="1"/>
</dbReference>
<comment type="subunit">
    <text evidence="9">Homodimer.</text>
</comment>
<dbReference type="NCBIfam" id="TIGR01179">
    <property type="entry name" value="galE"/>
    <property type="match status" value="1"/>
</dbReference>
<dbReference type="STRING" id="10195.A0A3M7R477"/>
<dbReference type="GO" id="GO:0005829">
    <property type="term" value="C:cytosol"/>
    <property type="evidence" value="ECO:0007669"/>
    <property type="project" value="TreeGrafter"/>
</dbReference>
<feature type="domain" description="NAD(P)-binding" evidence="10">
    <location>
        <begin position="6"/>
        <end position="329"/>
    </location>
</feature>
<comment type="catalytic activity">
    <reaction evidence="1">
        <text>UDP-N-acetyl-alpha-D-glucosamine = UDP-N-acetyl-alpha-D-galactosamine</text>
        <dbReference type="Rhea" id="RHEA:20517"/>
        <dbReference type="ChEBI" id="CHEBI:57705"/>
        <dbReference type="ChEBI" id="CHEBI:67138"/>
        <dbReference type="EC" id="5.1.3.7"/>
    </reaction>
</comment>
<evidence type="ECO:0000256" key="1">
    <source>
        <dbReference type="ARBA" id="ARBA00000014"/>
    </source>
</evidence>
<comment type="caution">
    <text evidence="11">The sequence shown here is derived from an EMBL/GenBank/DDBJ whole genome shotgun (WGS) entry which is preliminary data.</text>
</comment>
<evidence type="ECO:0000256" key="6">
    <source>
        <dbReference type="ARBA" id="ARBA00023027"/>
    </source>
</evidence>
<dbReference type="GO" id="GO:0003974">
    <property type="term" value="F:UDP-N-acetylglucosamine 4-epimerase activity"/>
    <property type="evidence" value="ECO:0007669"/>
    <property type="project" value="UniProtKB-EC"/>
</dbReference>
<comment type="function">
    <text evidence="4">Catalyzes two distinct but analogous reactions: the reversible epimerization of UDP-glucose to UDP-galactose and the reversible epimerization of UDP-N-acetylglucosamine to UDP-N-acetylgalactosamine. The reaction with UDP-Gal plays a critical role in the Leloir pathway of galactose catabolism in which galactose is converted to the glycolytic intermediate glucose 6-phosphate. It contributes to the catabolism of dietary galactose and enables the endogenous biosynthesis of both UDP-Gal and UDP-GalNAc when exogenous sources are limited. Both UDP-sugar interconversions are important in the synthesis of glycoproteins and glycolipids.</text>
</comment>
<dbReference type="GO" id="GO:0033499">
    <property type="term" value="P:galactose catabolic process via UDP-galactose, Leloir pathway"/>
    <property type="evidence" value="ECO:0007669"/>
    <property type="project" value="TreeGrafter"/>
</dbReference>
<dbReference type="PANTHER" id="PTHR43725:SF47">
    <property type="entry name" value="UDP-GLUCOSE 4-EPIMERASE"/>
    <property type="match status" value="1"/>
</dbReference>
<dbReference type="InterPro" id="IPR016040">
    <property type="entry name" value="NAD(P)-bd_dom"/>
</dbReference>
<dbReference type="GO" id="GO:0003978">
    <property type="term" value="F:UDP-glucose 4-epimerase activity"/>
    <property type="evidence" value="ECO:0007669"/>
    <property type="project" value="UniProtKB-UniRule"/>
</dbReference>
<evidence type="ECO:0000256" key="7">
    <source>
        <dbReference type="ARBA" id="ARBA00023144"/>
    </source>
</evidence>
<sequence>MSRSVLVTGGAGFIGSHCVIELIKDGFEVVIIDNWTNSSKECIPRLEQIAGKKITALTGDICDKQQIEKIFESFNFFAVLHLAAFKAVGESCRKPIEYFMNNVYGSLNVLEAMKKYRVKNFVFSSSCTVYGKPEYLPLDEKHPSNNDHITNPYGRSKFMVENILKDLYSSDKSWNIVILRYFNPVGAHESGLIGEDPRGEPTNLMPFISQVAVGRRSEVNIFGSDYDTKDGTGVRDYIHIFDLARGHSLAMAKLEQNPGLKIYNLGTGKGYSVLEMIRTFEKVTGLDIPKRFVPRRAGDVPSIYAISDLAEKELGWKATKNLEDMCRDMWNWQSKNPNGFECV</sequence>
<evidence type="ECO:0000256" key="5">
    <source>
        <dbReference type="ARBA" id="ARBA00004947"/>
    </source>
</evidence>
<dbReference type="AlphaFoldDB" id="A0A3M7R477"/>
<organism evidence="11 12">
    <name type="scientific">Brachionus plicatilis</name>
    <name type="common">Marine rotifer</name>
    <name type="synonym">Brachionus muelleri</name>
    <dbReference type="NCBI Taxonomy" id="10195"/>
    <lineage>
        <taxon>Eukaryota</taxon>
        <taxon>Metazoa</taxon>
        <taxon>Spiralia</taxon>
        <taxon>Gnathifera</taxon>
        <taxon>Rotifera</taxon>
        <taxon>Eurotatoria</taxon>
        <taxon>Monogononta</taxon>
        <taxon>Pseudotrocha</taxon>
        <taxon>Ploima</taxon>
        <taxon>Brachionidae</taxon>
        <taxon>Brachionus</taxon>
    </lineage>
</organism>
<comment type="cofactor">
    <cofactor evidence="3 9">
        <name>NAD(+)</name>
        <dbReference type="ChEBI" id="CHEBI:57540"/>
    </cofactor>
</comment>
<evidence type="ECO:0000313" key="11">
    <source>
        <dbReference type="EMBL" id="RNA18402.1"/>
    </source>
</evidence>
<name>A0A3M7R477_BRAPC</name>
<dbReference type="OrthoDB" id="9402762at2759"/>
<keyword evidence="8 9" id="KW-0413">Isomerase</keyword>
<gene>
    <name evidence="11" type="ORF">BpHYR1_013914</name>
</gene>
<proteinExistence type="inferred from homology"/>
<evidence type="ECO:0000256" key="3">
    <source>
        <dbReference type="ARBA" id="ARBA00001911"/>
    </source>
</evidence>
<keyword evidence="9" id="KW-0119">Carbohydrate metabolism</keyword>
<dbReference type="EMBL" id="REGN01004248">
    <property type="protein sequence ID" value="RNA18402.1"/>
    <property type="molecule type" value="Genomic_DNA"/>
</dbReference>
<dbReference type="InterPro" id="IPR005886">
    <property type="entry name" value="UDP_G4E"/>
</dbReference>
<comment type="similarity">
    <text evidence="9">Belongs to the NAD(P)-dependent epimerase/dehydratase family.</text>
</comment>
<dbReference type="CDD" id="cd05247">
    <property type="entry name" value="UDP_G4E_1_SDR_e"/>
    <property type="match status" value="1"/>
</dbReference>
<evidence type="ECO:0000313" key="12">
    <source>
        <dbReference type="Proteomes" id="UP000276133"/>
    </source>
</evidence>
<dbReference type="NCBIfam" id="NF007956">
    <property type="entry name" value="PRK10675.1"/>
    <property type="match status" value="1"/>
</dbReference>
<evidence type="ECO:0000259" key="10">
    <source>
        <dbReference type="Pfam" id="PF16363"/>
    </source>
</evidence>
<protein>
    <recommendedName>
        <fullName evidence="9">UDP-glucose 4-epimerase</fullName>
        <ecNumber evidence="9">5.1.3.2</ecNumber>
    </recommendedName>
</protein>
<reference evidence="11 12" key="1">
    <citation type="journal article" date="2018" name="Sci. Rep.">
        <title>Genomic signatures of local adaptation to the degree of environmental predictability in rotifers.</title>
        <authorList>
            <person name="Franch-Gras L."/>
            <person name="Hahn C."/>
            <person name="Garcia-Roger E.M."/>
            <person name="Carmona M.J."/>
            <person name="Serra M."/>
            <person name="Gomez A."/>
        </authorList>
    </citation>
    <scope>NUCLEOTIDE SEQUENCE [LARGE SCALE GENOMIC DNA]</scope>
    <source>
        <strain evidence="11">HYR1</strain>
    </source>
</reference>
<accession>A0A3M7R477</accession>
<keyword evidence="6 9" id="KW-0520">NAD</keyword>
<keyword evidence="7" id="KW-0299">Galactose metabolism</keyword>
<dbReference type="PANTHER" id="PTHR43725">
    <property type="entry name" value="UDP-GLUCOSE 4-EPIMERASE"/>
    <property type="match status" value="1"/>
</dbReference>
<evidence type="ECO:0000256" key="9">
    <source>
        <dbReference type="RuleBase" id="RU366046"/>
    </source>
</evidence>
<dbReference type="Proteomes" id="UP000276133">
    <property type="component" value="Unassembled WGS sequence"/>
</dbReference>